<dbReference type="HAMAP" id="MF_02231">
    <property type="entry name" value="UbiT"/>
    <property type="match status" value="1"/>
</dbReference>
<comment type="function">
    <text evidence="1">Required for O(2)-independent ubiquinone (coenzyme Q) biosynthesis. Likely functions as an accessory factor.</text>
</comment>
<name>A0A063Y773_9GAMM</name>
<feature type="domain" description="SCP2" evidence="2">
    <location>
        <begin position="45"/>
        <end position="131"/>
    </location>
</feature>
<protein>
    <recommendedName>
        <fullName evidence="1">Ubiquinone biosynthesis accessory factor UbiT</fullName>
    </recommendedName>
</protein>
<dbReference type="AlphaFoldDB" id="A0A063Y773"/>
<dbReference type="InterPro" id="IPR003033">
    <property type="entry name" value="SCP2_sterol-bd_dom"/>
</dbReference>
<gene>
    <name evidence="1" type="primary">ubiT</name>
    <name evidence="3" type="ORF">ADINL_1203</name>
</gene>
<dbReference type="EMBL" id="JMSZ01000016">
    <property type="protein sequence ID" value="KDE40611.1"/>
    <property type="molecule type" value="Genomic_DNA"/>
</dbReference>
<dbReference type="Gene3D" id="3.30.1050.10">
    <property type="entry name" value="SCP2 sterol-binding domain"/>
    <property type="match status" value="1"/>
</dbReference>
<dbReference type="Proteomes" id="UP000027318">
    <property type="component" value="Unassembled WGS sequence"/>
</dbReference>
<keyword evidence="1" id="KW-0831">Ubiquinone biosynthesis</keyword>
<dbReference type="Pfam" id="PF02036">
    <property type="entry name" value="SCP2"/>
    <property type="match status" value="1"/>
</dbReference>
<proteinExistence type="inferred from homology"/>
<dbReference type="InterPro" id="IPR016830">
    <property type="entry name" value="UbiT"/>
</dbReference>
<comment type="similarity">
    <text evidence="1">Belongs to the UbiT family.</text>
</comment>
<evidence type="ECO:0000256" key="1">
    <source>
        <dbReference type="HAMAP-Rule" id="MF_02231"/>
    </source>
</evidence>
<evidence type="ECO:0000313" key="4">
    <source>
        <dbReference type="Proteomes" id="UP000027318"/>
    </source>
</evidence>
<dbReference type="OrthoDB" id="5292463at2"/>
<evidence type="ECO:0000313" key="3">
    <source>
        <dbReference type="EMBL" id="KDE40611.1"/>
    </source>
</evidence>
<accession>A0A063Y773</accession>
<dbReference type="STRING" id="267850.ADINL_1203"/>
<comment type="caution">
    <text evidence="3">The sequence shown here is derived from an EMBL/GenBank/DDBJ whole genome shotgun (WGS) entry which is preliminary data.</text>
</comment>
<organism evidence="3 4">
    <name type="scientific">Nitrincola lacisaponensis</name>
    <dbReference type="NCBI Taxonomy" id="267850"/>
    <lineage>
        <taxon>Bacteria</taxon>
        <taxon>Pseudomonadati</taxon>
        <taxon>Pseudomonadota</taxon>
        <taxon>Gammaproteobacteria</taxon>
        <taxon>Oceanospirillales</taxon>
        <taxon>Oceanospirillaceae</taxon>
        <taxon>Nitrincola</taxon>
    </lineage>
</organism>
<comment type="pathway">
    <text evidence="1">Cofactor biosynthesis; ubiquinone biosynthesis.</text>
</comment>
<dbReference type="UniPathway" id="UPA00232"/>
<dbReference type="GO" id="GO:0006744">
    <property type="term" value="P:ubiquinone biosynthetic process"/>
    <property type="evidence" value="ECO:0007669"/>
    <property type="project" value="UniProtKB-UniRule"/>
</dbReference>
<reference evidence="3 4" key="1">
    <citation type="journal article" date="2005" name="Int. J. Syst. Evol. Microbiol.">
        <title>Nitrincola lacisaponensis gen. nov., sp. nov., a novel alkaliphilic bacterium isolated from an alkaline, saline lake.</title>
        <authorList>
            <person name="Dimitriu P.A."/>
            <person name="Shukla S.K."/>
            <person name="Conradt J."/>
            <person name="Marquez M.C."/>
            <person name="Ventosa A."/>
            <person name="Maglia A."/>
            <person name="Peyton B.M."/>
            <person name="Pinkart H.C."/>
            <person name="Mormile M.R."/>
        </authorList>
    </citation>
    <scope>NUCLEOTIDE SEQUENCE [LARGE SCALE GENOMIC DNA]</scope>
    <source>
        <strain evidence="3 4">4CA</strain>
    </source>
</reference>
<keyword evidence="4" id="KW-1185">Reference proteome</keyword>
<dbReference type="RefSeq" id="WP_051632597.1">
    <property type="nucleotide sequence ID" value="NZ_JBKBNO010000001.1"/>
</dbReference>
<dbReference type="SUPFAM" id="SSF55718">
    <property type="entry name" value="SCP-like"/>
    <property type="match status" value="1"/>
</dbReference>
<sequence>MLKLLTDRLPSPAPMLRRLDRWVPWSLKCQLVEPQLNQLFGRYIREGEFDLLAERFITLRLRDLQIQLTLTLENEQLRLSQQTGEVTISGDLETFIQLARQQADADGLFFQRKLVLEGDTELGLGVRNLLDSLEWSLADSRIGTLLLQLEALRQRLPSAVRPFSPSVG</sequence>
<evidence type="ECO:0000259" key="2">
    <source>
        <dbReference type="Pfam" id="PF02036"/>
    </source>
</evidence>
<dbReference type="InterPro" id="IPR036527">
    <property type="entry name" value="SCP2_sterol-bd_dom_sf"/>
</dbReference>